<accession>A0A2W7IMU6</accession>
<dbReference type="Pfam" id="PF01966">
    <property type="entry name" value="HD"/>
    <property type="match status" value="1"/>
</dbReference>
<comment type="caution">
    <text evidence="2">The sequence shown here is derived from an EMBL/GenBank/DDBJ whole genome shotgun (WGS) entry which is preliminary data.</text>
</comment>
<dbReference type="NCBIfam" id="TIGR03276">
    <property type="entry name" value="Phn-HD"/>
    <property type="match status" value="1"/>
</dbReference>
<sequence length="198" mass="21561">MMTPEKRAAEERTAEERAALVAEIGAMMEGRADGRYGLHDVTQRQHALQAAWQAEREGEPDALVAAALLHDIGHLVHDLGENPAEDGVDDKHEEYGHAWLARAFPPEVTEPVRLHVAAKRFLCATEPGYFDKLAPDSVLSLSLQGGPMSAEEVAAFRALPQAEAAVRLRRYDEEAKIAGLETPPVAHFLPFVARSLGG</sequence>
<dbReference type="EMBL" id="QKYU01000004">
    <property type="protein sequence ID" value="PZW48646.1"/>
    <property type="molecule type" value="Genomic_DNA"/>
</dbReference>
<dbReference type="InterPro" id="IPR052567">
    <property type="entry name" value="OP_Dioxygenase"/>
</dbReference>
<reference evidence="2 3" key="1">
    <citation type="submission" date="2018-06" db="EMBL/GenBank/DDBJ databases">
        <title>Genomic Encyclopedia of Archaeal and Bacterial Type Strains, Phase II (KMG-II): from individual species to whole genera.</title>
        <authorList>
            <person name="Goeker M."/>
        </authorList>
    </citation>
    <scope>NUCLEOTIDE SEQUENCE [LARGE SCALE GENOMIC DNA]</scope>
    <source>
        <strain evidence="2 3">DSM 24525</strain>
    </source>
</reference>
<dbReference type="PANTHER" id="PTHR40202">
    <property type="match status" value="1"/>
</dbReference>
<keyword evidence="3" id="KW-1185">Reference proteome</keyword>
<dbReference type="AlphaFoldDB" id="A0A2W7IMU6"/>
<evidence type="ECO:0000313" key="2">
    <source>
        <dbReference type="EMBL" id="PZW48646.1"/>
    </source>
</evidence>
<feature type="domain" description="HD" evidence="1">
    <location>
        <begin position="47"/>
        <end position="107"/>
    </location>
</feature>
<dbReference type="InterPro" id="IPR017670">
    <property type="entry name" value="Phosphonate_degrad-assoc"/>
</dbReference>
<dbReference type="Proteomes" id="UP000249688">
    <property type="component" value="Unassembled WGS sequence"/>
</dbReference>
<dbReference type="Gene3D" id="1.10.3210.10">
    <property type="entry name" value="Hypothetical protein af1432"/>
    <property type="match status" value="1"/>
</dbReference>
<dbReference type="SUPFAM" id="SSF109604">
    <property type="entry name" value="HD-domain/PDEase-like"/>
    <property type="match status" value="1"/>
</dbReference>
<gene>
    <name evidence="2" type="ORF">C8P66_10460</name>
</gene>
<proteinExistence type="predicted"/>
<evidence type="ECO:0000259" key="1">
    <source>
        <dbReference type="Pfam" id="PF01966"/>
    </source>
</evidence>
<dbReference type="InterPro" id="IPR003607">
    <property type="entry name" value="HD/PDEase_dom"/>
</dbReference>
<protein>
    <submittedName>
        <fullName evidence="2">Phosphonate degradation associated HDIG domain protein</fullName>
    </submittedName>
</protein>
<dbReference type="InterPro" id="IPR006674">
    <property type="entry name" value="HD_domain"/>
</dbReference>
<dbReference type="RefSeq" id="WP_245903209.1">
    <property type="nucleotide sequence ID" value="NZ_QKYU01000004.1"/>
</dbReference>
<dbReference type="PANTHER" id="PTHR40202:SF1">
    <property type="entry name" value="HD DOMAIN-CONTAINING PROTEIN"/>
    <property type="match status" value="1"/>
</dbReference>
<organism evidence="2 3">
    <name type="scientific">Humitalea rosea</name>
    <dbReference type="NCBI Taxonomy" id="990373"/>
    <lineage>
        <taxon>Bacteria</taxon>
        <taxon>Pseudomonadati</taxon>
        <taxon>Pseudomonadota</taxon>
        <taxon>Alphaproteobacteria</taxon>
        <taxon>Acetobacterales</taxon>
        <taxon>Roseomonadaceae</taxon>
        <taxon>Humitalea</taxon>
    </lineage>
</organism>
<name>A0A2W7IMU6_9PROT</name>
<dbReference type="CDD" id="cd00077">
    <property type="entry name" value="HDc"/>
    <property type="match status" value="1"/>
</dbReference>
<evidence type="ECO:0000313" key="3">
    <source>
        <dbReference type="Proteomes" id="UP000249688"/>
    </source>
</evidence>